<feature type="compositionally biased region" description="Low complexity" evidence="2">
    <location>
        <begin position="185"/>
        <end position="210"/>
    </location>
</feature>
<dbReference type="GO" id="GO:0005737">
    <property type="term" value="C:cytoplasm"/>
    <property type="evidence" value="ECO:0007669"/>
    <property type="project" value="TreeGrafter"/>
</dbReference>
<sequence length="219" mass="23161">MESELRNVASTGQVTDKLRGVLEDMRTTGVPKYEWALLKPLVHVATEQALDNFRKEHPNTDPVEQDQPAYDAQKQRLLSAIDLFEGAPFTLQRLCELILQPQMFYKNVSKLMFGLEKLLSVSSVLEVASTVNAGAGAFSTTPEPMEAEGQASSASMATEANHMSDAPADDGDAEMSDSTGPPPTTTDAVAPSPEPAVAPVAVTAETAAASGDAQAPSSL</sequence>
<dbReference type="GO" id="GO:0019888">
    <property type="term" value="F:protein phosphatase regulator activity"/>
    <property type="evidence" value="ECO:0007669"/>
    <property type="project" value="InterPro"/>
</dbReference>
<evidence type="ECO:0000256" key="1">
    <source>
        <dbReference type="ARBA" id="ARBA00009207"/>
    </source>
</evidence>
<reference evidence="3 4" key="1">
    <citation type="submission" date="2017-12" db="EMBL/GenBank/DDBJ databases">
        <title>Sequencing, de novo assembly and annotation of complete genome of a new Thraustochytrid species, strain FCC1311.</title>
        <authorList>
            <person name="Sedici K."/>
            <person name="Godart F."/>
            <person name="Aiese Cigliano R."/>
            <person name="Sanseverino W."/>
            <person name="Barakat M."/>
            <person name="Ortet P."/>
            <person name="Marechal E."/>
            <person name="Cagnac O."/>
            <person name="Amato A."/>
        </authorList>
    </citation>
    <scope>NUCLEOTIDE SEQUENCE [LARGE SCALE GENOMIC DNA]</scope>
</reference>
<dbReference type="GO" id="GO:0005634">
    <property type="term" value="C:nucleus"/>
    <property type="evidence" value="ECO:0007669"/>
    <property type="project" value="TreeGrafter"/>
</dbReference>
<dbReference type="OrthoDB" id="341898at2759"/>
<dbReference type="PANTHER" id="PTHR16487:SF0">
    <property type="entry name" value="PROTEIN PHOSPHATASE 4 REGULATORY SUBUNIT 2-RELATED"/>
    <property type="match status" value="1"/>
</dbReference>
<evidence type="ECO:0000313" key="4">
    <source>
        <dbReference type="Proteomes" id="UP000241890"/>
    </source>
</evidence>
<dbReference type="Proteomes" id="UP000241890">
    <property type="component" value="Unassembled WGS sequence"/>
</dbReference>
<name>A0A2R5GI57_9STRA</name>
<feature type="region of interest" description="Disordered" evidence="2">
    <location>
        <begin position="135"/>
        <end position="219"/>
    </location>
</feature>
<gene>
    <name evidence="3" type="ORF">FCC1311_067922</name>
</gene>
<proteinExistence type="inferred from homology"/>
<dbReference type="EMBL" id="BEYU01000078">
    <property type="protein sequence ID" value="GBG30572.1"/>
    <property type="molecule type" value="Genomic_DNA"/>
</dbReference>
<comment type="caution">
    <text evidence="3">The sequence shown here is derived from an EMBL/GenBank/DDBJ whole genome shotgun (WGS) entry which is preliminary data.</text>
</comment>
<dbReference type="Pfam" id="PF09184">
    <property type="entry name" value="PPP4R2"/>
    <property type="match status" value="1"/>
</dbReference>
<organism evidence="3 4">
    <name type="scientific">Hondaea fermentalgiana</name>
    <dbReference type="NCBI Taxonomy" id="2315210"/>
    <lineage>
        <taxon>Eukaryota</taxon>
        <taxon>Sar</taxon>
        <taxon>Stramenopiles</taxon>
        <taxon>Bigyra</taxon>
        <taxon>Labyrinthulomycetes</taxon>
        <taxon>Thraustochytrida</taxon>
        <taxon>Thraustochytriidae</taxon>
        <taxon>Hondaea</taxon>
    </lineage>
</organism>
<comment type="similarity">
    <text evidence="1">Belongs to the PPP4R2 family.</text>
</comment>
<dbReference type="InParanoid" id="A0A2R5GI57"/>
<dbReference type="GO" id="GO:0030289">
    <property type="term" value="C:protein phosphatase 4 complex"/>
    <property type="evidence" value="ECO:0007669"/>
    <property type="project" value="InterPro"/>
</dbReference>
<accession>A0A2R5GI57</accession>
<evidence type="ECO:0000256" key="2">
    <source>
        <dbReference type="SAM" id="MobiDB-lite"/>
    </source>
</evidence>
<keyword evidence="4" id="KW-1185">Reference proteome</keyword>
<dbReference type="InterPro" id="IPR015267">
    <property type="entry name" value="PPP4R2"/>
</dbReference>
<evidence type="ECO:0000313" key="3">
    <source>
        <dbReference type="EMBL" id="GBG30572.1"/>
    </source>
</evidence>
<protein>
    <submittedName>
        <fullName evidence="3">Serine/threonine-protein phosphatase 4 regulatory subunit 2</fullName>
    </submittedName>
</protein>
<dbReference type="PANTHER" id="PTHR16487">
    <property type="entry name" value="PPP4R2-RELATED PROTEIN"/>
    <property type="match status" value="1"/>
</dbReference>
<dbReference type="AlphaFoldDB" id="A0A2R5GI57"/>